<dbReference type="RefSeq" id="WP_073080633.1">
    <property type="nucleotide sequence ID" value="NZ_FQXV01000011.1"/>
</dbReference>
<evidence type="ECO:0000313" key="15">
    <source>
        <dbReference type="Proteomes" id="UP000183995"/>
    </source>
</evidence>
<keyword evidence="15" id="KW-1185">Reference proteome</keyword>
<evidence type="ECO:0000256" key="1">
    <source>
        <dbReference type="ARBA" id="ARBA00004496"/>
    </source>
</evidence>
<dbReference type="GO" id="GO:0005737">
    <property type="term" value="C:cytoplasm"/>
    <property type="evidence" value="ECO:0007669"/>
    <property type="project" value="UniProtKB-SubCell"/>
</dbReference>
<dbReference type="PANTHER" id="PTHR48075:SF1">
    <property type="entry name" value="LAMBDA-CRYSTALLIN HOMOLOG"/>
    <property type="match status" value="1"/>
</dbReference>
<dbReference type="Pfam" id="PF00725">
    <property type="entry name" value="3HCDH"/>
    <property type="match status" value="1"/>
</dbReference>
<feature type="domain" description="3-hydroxyacyl-CoA dehydrogenase C-terminal" evidence="12">
    <location>
        <begin position="191"/>
        <end position="291"/>
    </location>
</feature>
<dbReference type="InterPro" id="IPR036291">
    <property type="entry name" value="NAD(P)-bd_dom_sf"/>
</dbReference>
<evidence type="ECO:0000256" key="7">
    <source>
        <dbReference type="ARBA" id="ARBA00023002"/>
    </source>
</evidence>
<evidence type="ECO:0000259" key="13">
    <source>
        <dbReference type="Pfam" id="PF02737"/>
    </source>
</evidence>
<evidence type="ECO:0000259" key="12">
    <source>
        <dbReference type="Pfam" id="PF00725"/>
    </source>
</evidence>
<keyword evidence="7" id="KW-0560">Oxidoreductase</keyword>
<dbReference type="STRING" id="1123282.SAMN02745823_03002"/>
<evidence type="ECO:0000256" key="9">
    <source>
        <dbReference type="ARBA" id="ARBA00038962"/>
    </source>
</evidence>
<evidence type="ECO:0000256" key="3">
    <source>
        <dbReference type="ARBA" id="ARBA00009463"/>
    </source>
</evidence>
<evidence type="ECO:0000256" key="6">
    <source>
        <dbReference type="ARBA" id="ARBA00022553"/>
    </source>
</evidence>
<evidence type="ECO:0000256" key="8">
    <source>
        <dbReference type="ARBA" id="ARBA00023027"/>
    </source>
</evidence>
<gene>
    <name evidence="14" type="ORF">SAMN02745823_03002</name>
</gene>
<organism evidence="14 15">
    <name type="scientific">Sporobacter termitidis DSM 10068</name>
    <dbReference type="NCBI Taxonomy" id="1123282"/>
    <lineage>
        <taxon>Bacteria</taxon>
        <taxon>Bacillati</taxon>
        <taxon>Bacillota</taxon>
        <taxon>Clostridia</taxon>
        <taxon>Eubacteriales</taxon>
        <taxon>Oscillospiraceae</taxon>
        <taxon>Sporobacter</taxon>
    </lineage>
</organism>
<dbReference type="SUPFAM" id="SSF51735">
    <property type="entry name" value="NAD(P)-binding Rossmann-fold domains"/>
    <property type="match status" value="1"/>
</dbReference>
<comment type="similarity">
    <text evidence="3">Belongs to the 3-hydroxyacyl-CoA dehydrogenase family.</text>
</comment>
<comment type="pathway">
    <text evidence="2">Lipid metabolism; butanoate metabolism.</text>
</comment>
<evidence type="ECO:0000256" key="10">
    <source>
        <dbReference type="ARBA" id="ARBA00042709"/>
    </source>
</evidence>
<proteinExistence type="inferred from homology"/>
<comment type="subunit">
    <text evidence="4">Homodimer.</text>
</comment>
<evidence type="ECO:0000256" key="11">
    <source>
        <dbReference type="PIRSR" id="PIRSR000105-1"/>
    </source>
</evidence>
<evidence type="ECO:0000256" key="5">
    <source>
        <dbReference type="ARBA" id="ARBA00022490"/>
    </source>
</evidence>
<dbReference type="Proteomes" id="UP000183995">
    <property type="component" value="Unassembled WGS sequence"/>
</dbReference>
<protein>
    <recommendedName>
        <fullName evidence="10">L-gulonate 3-dehydrogenase</fullName>
        <ecNumber evidence="9">1.1.1.45</ecNumber>
    </recommendedName>
    <alternativeName>
        <fullName evidence="10">L-gulonate 3-dehydrogenase</fullName>
    </alternativeName>
</protein>
<dbReference type="EMBL" id="FQXV01000011">
    <property type="protein sequence ID" value="SHI17022.1"/>
    <property type="molecule type" value="Genomic_DNA"/>
</dbReference>
<dbReference type="InterPro" id="IPR006176">
    <property type="entry name" value="3-OHacyl-CoA_DH_NAD-bd"/>
</dbReference>
<keyword evidence="8" id="KW-0520">NAD</keyword>
<feature type="domain" description="3-hydroxyacyl-CoA dehydrogenase NAD binding" evidence="13">
    <location>
        <begin position="8"/>
        <end position="186"/>
    </location>
</feature>
<dbReference type="Pfam" id="PF02737">
    <property type="entry name" value="3HCDH_N"/>
    <property type="match status" value="1"/>
</dbReference>
<dbReference type="GO" id="GO:0070403">
    <property type="term" value="F:NAD+ binding"/>
    <property type="evidence" value="ECO:0007669"/>
    <property type="project" value="InterPro"/>
</dbReference>
<reference evidence="14 15" key="1">
    <citation type="submission" date="2016-11" db="EMBL/GenBank/DDBJ databases">
        <authorList>
            <person name="Jaros S."/>
            <person name="Januszkiewicz K."/>
            <person name="Wedrychowicz H."/>
        </authorList>
    </citation>
    <scope>NUCLEOTIDE SEQUENCE [LARGE SCALE GENOMIC DNA]</scope>
    <source>
        <strain evidence="14 15">DSM 10068</strain>
    </source>
</reference>
<dbReference type="SUPFAM" id="SSF48179">
    <property type="entry name" value="6-phosphogluconate dehydrogenase C-terminal domain-like"/>
    <property type="match status" value="1"/>
</dbReference>
<dbReference type="Gene3D" id="1.10.1040.10">
    <property type="entry name" value="N-(1-d-carboxylethyl)-l-norvaline Dehydrogenase, domain 2"/>
    <property type="match status" value="1"/>
</dbReference>
<evidence type="ECO:0000256" key="4">
    <source>
        <dbReference type="ARBA" id="ARBA00011738"/>
    </source>
</evidence>
<dbReference type="PIRSF" id="PIRSF000105">
    <property type="entry name" value="HCDH"/>
    <property type="match status" value="1"/>
</dbReference>
<keyword evidence="6" id="KW-0597">Phosphoprotein</keyword>
<dbReference type="PANTHER" id="PTHR48075">
    <property type="entry name" value="3-HYDROXYACYL-COA DEHYDROGENASE FAMILY PROTEIN"/>
    <property type="match status" value="1"/>
</dbReference>
<dbReference type="EC" id="1.1.1.45" evidence="9"/>
<evidence type="ECO:0000313" key="14">
    <source>
        <dbReference type="EMBL" id="SHI17022.1"/>
    </source>
</evidence>
<dbReference type="OrthoDB" id="9771883at2"/>
<dbReference type="InterPro" id="IPR013328">
    <property type="entry name" value="6PGD_dom2"/>
</dbReference>
<comment type="subcellular location">
    <subcellularLocation>
        <location evidence="1">Cytoplasm</location>
    </subcellularLocation>
</comment>
<dbReference type="InterPro" id="IPR022694">
    <property type="entry name" value="3-OHacyl-CoA_DH"/>
</dbReference>
<dbReference type="GO" id="GO:0006631">
    <property type="term" value="P:fatty acid metabolic process"/>
    <property type="evidence" value="ECO:0007669"/>
    <property type="project" value="InterPro"/>
</dbReference>
<dbReference type="InterPro" id="IPR008927">
    <property type="entry name" value="6-PGluconate_DH-like_C_sf"/>
</dbReference>
<sequence length="318" mass="36021">MKLDNVKHIGIIGLGMIGDSMAVLTTGHGYRTTCVARRAEMIPEYQKTYDMYFRQMIDQGLMPEKQLDICKKYVKYTLDYNELADCDVIFECVTENIGLKHDIYAKLENICTNLKVICSVSSSFVPDVLAEKATKFKDRIIVTHPFNPAHMVPFFELCGGAATDPAALQFAKQVLESLDRKPVILKKPAPGFIGNRLQFALWREALNLVESGICEPRDVDTCLNYSFCPRYTSIGIFEHFDNGDLRLNITTCNTVFPTLSNISEAPPAITDRIARGDTGARADSHKGFYDWNGVDMPAYRERVNAPYWKFIDWDMPKE</sequence>
<dbReference type="Gene3D" id="3.40.50.720">
    <property type="entry name" value="NAD(P)-binding Rossmann-like Domain"/>
    <property type="match status" value="1"/>
</dbReference>
<keyword evidence="5" id="KW-0963">Cytoplasm</keyword>
<feature type="site" description="Important for catalytic activity" evidence="11">
    <location>
        <position position="144"/>
    </location>
</feature>
<dbReference type="InterPro" id="IPR006108">
    <property type="entry name" value="3HC_DH_C"/>
</dbReference>
<evidence type="ECO:0000256" key="2">
    <source>
        <dbReference type="ARBA" id="ARBA00005086"/>
    </source>
</evidence>
<accession>A0A1M5YY85</accession>
<dbReference type="GO" id="GO:0050104">
    <property type="term" value="F:L-gulonate 3-dehydrogenase activity"/>
    <property type="evidence" value="ECO:0007669"/>
    <property type="project" value="UniProtKB-EC"/>
</dbReference>
<dbReference type="AlphaFoldDB" id="A0A1M5YY85"/>
<name>A0A1M5YY85_9FIRM</name>